<dbReference type="AlphaFoldDB" id="A0A0L6VDE5"/>
<protein>
    <submittedName>
        <fullName evidence="2">Uncharacterized protein</fullName>
    </submittedName>
</protein>
<feature type="transmembrane region" description="Helical" evidence="1">
    <location>
        <begin position="80"/>
        <end position="103"/>
    </location>
</feature>
<gene>
    <name evidence="2" type="ORF">VP01_18g3</name>
</gene>
<evidence type="ECO:0000313" key="3">
    <source>
        <dbReference type="Proteomes" id="UP000037035"/>
    </source>
</evidence>
<keyword evidence="1" id="KW-0812">Transmembrane</keyword>
<dbReference type="Proteomes" id="UP000037035">
    <property type="component" value="Unassembled WGS sequence"/>
</dbReference>
<accession>A0A0L6VDE5</accession>
<name>A0A0L6VDE5_9BASI</name>
<dbReference type="EMBL" id="LAVV01006726">
    <property type="protein sequence ID" value="KNZ58587.1"/>
    <property type="molecule type" value="Genomic_DNA"/>
</dbReference>
<keyword evidence="1" id="KW-0472">Membrane</keyword>
<dbReference type="VEuPathDB" id="FungiDB:VP01_18g3"/>
<evidence type="ECO:0000256" key="1">
    <source>
        <dbReference type="SAM" id="Phobius"/>
    </source>
</evidence>
<keyword evidence="1" id="KW-1133">Transmembrane helix</keyword>
<sequence length="331" mass="37103">MNVELLSCSSIIVREDIPEIRIVASGGQFVKGPCKVRDSPSYSKISLLLGRGPLWPPFQVLLSCRDIVRYSFNALKYDGLLVLCTHLVHSMLLFCITLGYLGIPRRGRLQTIGSMLYCLFEHKEVSKQQMDKTSLCLSWLSFGISMGAMTIFLEVFIVCVSLGYTIHCFMGESFKFSLHLYFSLLQRGGTLTVSVKPYSLSLYVADQKTSTNMISISSDSWAVVKGRMRMPLEPRAALVESFVKEQLGASTRTSLGQSSILHQLGCNTWTGWDSGTVFRNRFHVSGTDVLRSLYPDHVCDYIIICPAALFYILLNLCGMNNELNHVREFLG</sequence>
<organism evidence="2 3">
    <name type="scientific">Puccinia sorghi</name>
    <dbReference type="NCBI Taxonomy" id="27349"/>
    <lineage>
        <taxon>Eukaryota</taxon>
        <taxon>Fungi</taxon>
        <taxon>Dikarya</taxon>
        <taxon>Basidiomycota</taxon>
        <taxon>Pucciniomycotina</taxon>
        <taxon>Pucciniomycetes</taxon>
        <taxon>Pucciniales</taxon>
        <taxon>Pucciniaceae</taxon>
        <taxon>Puccinia</taxon>
    </lineage>
</organism>
<proteinExistence type="predicted"/>
<feature type="transmembrane region" description="Helical" evidence="1">
    <location>
        <begin position="137"/>
        <end position="164"/>
    </location>
</feature>
<evidence type="ECO:0000313" key="2">
    <source>
        <dbReference type="EMBL" id="KNZ58587.1"/>
    </source>
</evidence>
<keyword evidence="3" id="KW-1185">Reference proteome</keyword>
<comment type="caution">
    <text evidence="2">The sequence shown here is derived from an EMBL/GenBank/DDBJ whole genome shotgun (WGS) entry which is preliminary data.</text>
</comment>
<reference evidence="2 3" key="1">
    <citation type="submission" date="2015-08" db="EMBL/GenBank/DDBJ databases">
        <title>Next Generation Sequencing and Analysis of the Genome of Puccinia sorghi L Schw, the Causal Agent of Maize Common Rust.</title>
        <authorList>
            <person name="Rochi L."/>
            <person name="Burguener G."/>
            <person name="Darino M."/>
            <person name="Turjanski A."/>
            <person name="Kreff E."/>
            <person name="Dieguez M.J."/>
            <person name="Sacco F."/>
        </authorList>
    </citation>
    <scope>NUCLEOTIDE SEQUENCE [LARGE SCALE GENOMIC DNA]</scope>
    <source>
        <strain evidence="2 3">RO10H11247</strain>
    </source>
</reference>